<dbReference type="AlphaFoldDB" id="K0NI12"/>
<dbReference type="PANTHER" id="PTHR36117:SF3">
    <property type="entry name" value="4-HYDROXYPHENYLACETATE 3-MONOOXYGENASE-RELATED"/>
    <property type="match status" value="1"/>
</dbReference>
<evidence type="ECO:0000313" key="8">
    <source>
        <dbReference type="Proteomes" id="UP000007347"/>
    </source>
</evidence>
<dbReference type="STRING" id="651182.TOL2_C28460"/>
<keyword evidence="2 4" id="KW-0274">FAD</keyword>
<accession>K0NI12</accession>
<name>K0NI12_DESTT</name>
<dbReference type="InterPro" id="IPR046373">
    <property type="entry name" value="Acyl-CoA_Oxase/DH_mid-dom_sf"/>
</dbReference>
<keyword evidence="8" id="KW-1185">Reference proteome</keyword>
<evidence type="ECO:0000256" key="4">
    <source>
        <dbReference type="PIRSR" id="PIRSR000331-2"/>
    </source>
</evidence>
<evidence type="ECO:0000259" key="5">
    <source>
        <dbReference type="Pfam" id="PF03241"/>
    </source>
</evidence>
<dbReference type="Pfam" id="PF11794">
    <property type="entry name" value="HpaB_N"/>
    <property type="match status" value="1"/>
</dbReference>
<dbReference type="RefSeq" id="WP_014958217.1">
    <property type="nucleotide sequence ID" value="NC_018645.1"/>
</dbReference>
<reference evidence="7 8" key="1">
    <citation type="journal article" date="2013" name="Environ. Microbiol.">
        <title>Complete genome, catabolic sub-proteomes and key-metabolites of Desulfobacula toluolica Tol2, a marine, aromatic compound-degrading, sulfate-reducing bacterium.</title>
        <authorList>
            <person name="Wohlbrand L."/>
            <person name="Jacob J.H."/>
            <person name="Kube M."/>
            <person name="Mussmann M."/>
            <person name="Jarling R."/>
            <person name="Beck A."/>
            <person name="Amann R."/>
            <person name="Wilkes H."/>
            <person name="Reinhardt R."/>
            <person name="Rabus R."/>
        </authorList>
    </citation>
    <scope>NUCLEOTIDE SEQUENCE [LARGE SCALE GENOMIC DNA]</scope>
    <source>
        <strain evidence="8">DSM 7467 / Tol2</strain>
    </source>
</reference>
<evidence type="ECO:0000313" key="7">
    <source>
        <dbReference type="EMBL" id="CCK81006.1"/>
    </source>
</evidence>
<dbReference type="EMBL" id="FO203503">
    <property type="protein sequence ID" value="CCK81006.1"/>
    <property type="molecule type" value="Genomic_DNA"/>
</dbReference>
<dbReference type="InterPro" id="IPR024719">
    <property type="entry name" value="HpaB/PvcC/4-BUDH_C"/>
</dbReference>
<feature type="binding site" evidence="4">
    <location>
        <position position="191"/>
    </location>
    <ligand>
        <name>FAD</name>
        <dbReference type="ChEBI" id="CHEBI:57692"/>
    </ligand>
</feature>
<dbReference type="HOGENOM" id="CLU_023920_1_0_7"/>
<protein>
    <submittedName>
        <fullName evidence="7">HpaB: predicted 4-hydroxyphenylacetate 3-hydroxylase</fullName>
    </submittedName>
</protein>
<dbReference type="KEGG" id="dto:TOL2_C28460"/>
<feature type="domain" description="HpaB/PvcC/4-BUDH C-terminal" evidence="5">
    <location>
        <begin position="281"/>
        <end position="474"/>
    </location>
</feature>
<evidence type="ECO:0000259" key="6">
    <source>
        <dbReference type="Pfam" id="PF11794"/>
    </source>
</evidence>
<sequence length="478" mass="52818">MGLMTKDQYIESLRKLNPVVYMFGERITDVVDNPRLRAGIEATGATYEVAEMDEYRDLAITTSPLINEPVNRFTLPPGSIDDLVHRVKLNRAIANHVGTCHQRCTGLDCLSALSIVTYDVDQKHGTSYNQNFIEFLKYMQKNDLTANAGVTDLKGDRSKGPTQQADDEMYLKIVERRSDGIVVSGAKVHQTGSLSSHEIIVLPTRAMRKGDEDYAVAFAVPADAEGLIHVVGRSSLDGRELEGVDCGNVRYSKNCPTLIFDNVFVPNDRIFLCGETEFAVDMVIKFSSFHRQSHGGCKAGKIDCMIGAALTLMDYNGTSKVGHHKQKVIDMIHRAETLYGCCLASSYEGKQQASGSYFIDTILSNASKIHEGKELSESIRLMIDIVGGFVADMPSDKDFEHPEIGPKLKRYFKAVEGVPVENRIKMFRLVEKMAMESADTISDIHGGGSPEAHRVTILRESDLESKKRSALRLAGIEG</sequence>
<dbReference type="Gene3D" id="1.10.3140.10">
    <property type="entry name" value="4-hydroxybutyryl-coa dehydratase, domain 1"/>
    <property type="match status" value="1"/>
</dbReference>
<dbReference type="SUPFAM" id="SSF47203">
    <property type="entry name" value="Acyl-CoA dehydrogenase C-terminal domain-like"/>
    <property type="match status" value="1"/>
</dbReference>
<keyword evidence="3" id="KW-0560">Oxidoreductase</keyword>
<dbReference type="SUPFAM" id="SSF56645">
    <property type="entry name" value="Acyl-CoA dehydrogenase NM domain-like"/>
    <property type="match status" value="1"/>
</dbReference>
<dbReference type="PIRSF" id="PIRSF000331">
    <property type="entry name" value="HpaA_HpaB"/>
    <property type="match status" value="1"/>
</dbReference>
<keyword evidence="1" id="KW-0285">Flavoprotein</keyword>
<dbReference type="Pfam" id="PF03241">
    <property type="entry name" value="HpaB"/>
    <property type="match status" value="1"/>
</dbReference>
<dbReference type="InterPro" id="IPR004925">
    <property type="entry name" value="HpaB/PvcC/4-BUDH"/>
</dbReference>
<dbReference type="InterPro" id="IPR024674">
    <property type="entry name" value="HpaB/PvcC/4-BUDH_N"/>
</dbReference>
<dbReference type="InterPro" id="IPR036250">
    <property type="entry name" value="AcylCo_DH-like_C"/>
</dbReference>
<dbReference type="OrthoDB" id="7233724at2"/>
<dbReference type="GO" id="GO:0016627">
    <property type="term" value="F:oxidoreductase activity, acting on the CH-CH group of donors"/>
    <property type="evidence" value="ECO:0007669"/>
    <property type="project" value="InterPro"/>
</dbReference>
<dbReference type="Gene3D" id="2.40.110.10">
    <property type="entry name" value="Butyryl-CoA Dehydrogenase, subunit A, domain 2"/>
    <property type="match status" value="1"/>
</dbReference>
<dbReference type="Proteomes" id="UP000007347">
    <property type="component" value="Chromosome"/>
</dbReference>
<dbReference type="Gene3D" id="1.20.140.10">
    <property type="entry name" value="Butyryl-CoA Dehydrogenase, subunit A, domain 3"/>
    <property type="match status" value="1"/>
</dbReference>
<evidence type="ECO:0000256" key="2">
    <source>
        <dbReference type="ARBA" id="ARBA00022827"/>
    </source>
</evidence>
<feature type="domain" description="HpaB/PvcC/4-BUDH N-terminal" evidence="6">
    <location>
        <begin position="5"/>
        <end position="272"/>
    </location>
</feature>
<evidence type="ECO:0000256" key="1">
    <source>
        <dbReference type="ARBA" id="ARBA00022630"/>
    </source>
</evidence>
<gene>
    <name evidence="7" type="primary">hpaB</name>
    <name evidence="7" type="ordered locus">TOL2_C28460</name>
</gene>
<dbReference type="InterPro" id="IPR009100">
    <property type="entry name" value="AcylCoA_DH/oxidase_NM_dom_sf"/>
</dbReference>
<dbReference type="PANTHER" id="PTHR36117">
    <property type="entry name" value="4-HYDROXYPHENYLACETATE 3-MONOOXYGENASE-RELATED"/>
    <property type="match status" value="1"/>
</dbReference>
<organism evidence="7 8">
    <name type="scientific">Desulfobacula toluolica (strain DSM 7467 / Tol2)</name>
    <dbReference type="NCBI Taxonomy" id="651182"/>
    <lineage>
        <taxon>Bacteria</taxon>
        <taxon>Pseudomonadati</taxon>
        <taxon>Thermodesulfobacteriota</taxon>
        <taxon>Desulfobacteria</taxon>
        <taxon>Desulfobacterales</taxon>
        <taxon>Desulfobacteraceae</taxon>
        <taxon>Desulfobacula</taxon>
    </lineage>
</organism>
<evidence type="ECO:0000256" key="3">
    <source>
        <dbReference type="ARBA" id="ARBA00023002"/>
    </source>
</evidence>
<proteinExistence type="predicted"/>